<sequence>MCVSIASLSVSGNMGQGDAGGARGISTVQFIGDRAAAMVITDVTDLPAQVRLPDSHSGTGTERDLATAVLHSQDESCTDNQVSFVGPSCRGGVGLQPDCNSGSCRSSTLGLPQPYAALPDTITTTDAADAVAAATAAEATAAAVDASDEHVALCSRVGPCHSLAPSVRLASAPVDDVRNTSCSALPLPSPCPVLASSPATSVLPLDDPLQSTTLSSGGPPEVLRVIPSPDSEALGPALPPYTRWQSPMDTVGAVKGPACAYTPFLRHHVTHVKLQGVEPSMIQPGYEERLRNLIHMRTGRLLSHVYVRSGCIELVLDCEEWGSGVLTRGSPCSAWSPRDSHGDGMSAEDADVGVYGERASTAGSGCGVGSAEAAAGGSSALPRTGRDLSGMTSDSSSDGMEARNGQSVWVQPSVCGSSAGGAAGHQPRCTGEAGRLGGPEPQGSGGGVRTQPRTLRVPHALVGHQLAVTTCTSPAGEGPFADCAARSEFESRRRPGSVRANGHGHATGDIGVNAPLDSLESSAGGVGTWEFVRALQLQPQPLGSSNLGAVCADVGNDAAASSSGVGSPSRVNTAVLMSPLLMDGPAAAVATAAAGSALTRALRNDGGGNCSFETGNYVLHANSEITATVGYSTTDTTAAAAAAVAAAIAMEPRILFMEGQATTRPLCDSAARRALGQACIASLEPRVLLAAEPSPPTSPMPVLSGSTATATSTSTGNALTGNAAVSTGLAPNLSASFGSGALQGQRGQVAATVSAAVEQAEVADPTLALTLKAVVRCDSHLLCGSSLELLVRSEGRYLSAVVSTSGPTPPTAGDDAAAGGDVGSRLSYNIVLPQSPPLRPGIVLLDLRVHDMPVHAAPIVVVHNAAMASELRRALATAQLSEDDRDSLLMDLGTWVFHAAGARKARSAHPHHHGSGGACPGPPGQAPPQHLGPSAITGTDALEGSAARLFEEGRADRLGMLGIHLLKYALAAGWCCTAATLATDLAAMGVKRYAPELALSVAAVADITAARTGNADMDKTGSRMPGGAEMAAAAPPEAVPSVPTSMTPTALTTEVRQPQAAFARTVATVRLTYEVKAAAVPVLKSWNQVPFFGSLFGARAAAGQLPGLATRPGANDLSRASPEKGGLARRRPLHSAGVRSPSTTTTTDMHGDLPPAAEAVPGGGSCGSRSGSAIGQEAACVSACAADAAGARALTALGALLVECGFGQLSPLEEATYQTYAAPRIAAQGYVITVLDLVALATLVTKCVRKSSDSGSWVTLLAYWVSVVELLMHAGGAFISLQPMDWARVHQVCKVVRYISYMATKILCALGVVDLPPGIESYVMGLTIFIQEGVVHPASNLLSLRLLAVLTMIRAIANTMIISAVHQKVKGERLGRGSAVVWAGAISVIELLTSMSLHVYFRVSYSRWSKNNNRRKMSVRQMLGGG</sequence>
<feature type="compositionally biased region" description="Low complexity" evidence="1">
    <location>
        <begin position="703"/>
        <end position="714"/>
    </location>
</feature>
<evidence type="ECO:0000313" key="4">
    <source>
        <dbReference type="Proteomes" id="UP001165090"/>
    </source>
</evidence>
<proteinExistence type="predicted"/>
<organism evidence="3 4">
    <name type="scientific">Volvox africanus</name>
    <dbReference type="NCBI Taxonomy" id="51714"/>
    <lineage>
        <taxon>Eukaryota</taxon>
        <taxon>Viridiplantae</taxon>
        <taxon>Chlorophyta</taxon>
        <taxon>core chlorophytes</taxon>
        <taxon>Chlorophyceae</taxon>
        <taxon>CS clade</taxon>
        <taxon>Chlamydomonadales</taxon>
        <taxon>Volvocaceae</taxon>
        <taxon>Volvox</taxon>
    </lineage>
</organism>
<feature type="compositionally biased region" description="Low complexity" evidence="1">
    <location>
        <begin position="389"/>
        <end position="399"/>
    </location>
</feature>
<accession>A0ABQ5SB03</accession>
<dbReference type="InterPro" id="IPR053786">
    <property type="entry name" value="LEPRxLL_CS"/>
</dbReference>
<keyword evidence="4" id="KW-1185">Reference proteome</keyword>
<feature type="transmembrane region" description="Helical" evidence="2">
    <location>
        <begin position="1225"/>
        <end position="1245"/>
    </location>
</feature>
<evidence type="ECO:0000256" key="2">
    <source>
        <dbReference type="SAM" id="Phobius"/>
    </source>
</evidence>
<dbReference type="NCBIfam" id="NF012209">
    <property type="entry name" value="LEPR-8K"/>
    <property type="match status" value="1"/>
</dbReference>
<feature type="compositionally biased region" description="Low complexity" evidence="1">
    <location>
        <begin position="369"/>
        <end position="380"/>
    </location>
</feature>
<feature type="region of interest" description="Disordered" evidence="1">
    <location>
        <begin position="329"/>
        <end position="348"/>
    </location>
</feature>
<feature type="transmembrane region" description="Helical" evidence="2">
    <location>
        <begin position="1346"/>
        <end position="1365"/>
    </location>
</feature>
<feature type="region of interest" description="Disordered" evidence="1">
    <location>
        <begin position="906"/>
        <end position="938"/>
    </location>
</feature>
<feature type="transmembrane region" description="Helical" evidence="2">
    <location>
        <begin position="1377"/>
        <end position="1401"/>
    </location>
</feature>
<feature type="region of interest" description="Disordered" evidence="1">
    <location>
        <begin position="494"/>
        <end position="513"/>
    </location>
</feature>
<dbReference type="EMBL" id="BSDZ01000037">
    <property type="protein sequence ID" value="GLI66643.1"/>
    <property type="molecule type" value="Genomic_DNA"/>
</dbReference>
<evidence type="ECO:0000256" key="1">
    <source>
        <dbReference type="SAM" id="MobiDB-lite"/>
    </source>
</evidence>
<comment type="caution">
    <text evidence="3">The sequence shown here is derived from an EMBL/GenBank/DDBJ whole genome shotgun (WGS) entry which is preliminary data.</text>
</comment>
<feature type="transmembrane region" description="Helical" evidence="2">
    <location>
        <begin position="1257"/>
        <end position="1279"/>
    </location>
</feature>
<feature type="region of interest" description="Disordered" evidence="1">
    <location>
        <begin position="1107"/>
        <end position="1164"/>
    </location>
</feature>
<name>A0ABQ5SB03_9CHLO</name>
<keyword evidence="2" id="KW-0812">Transmembrane</keyword>
<reference evidence="3 4" key="1">
    <citation type="journal article" date="2023" name="IScience">
        <title>Expanded male sex-determining region conserved during the evolution of homothallism in the green alga Volvox.</title>
        <authorList>
            <person name="Yamamoto K."/>
            <person name="Matsuzaki R."/>
            <person name="Mahakham W."/>
            <person name="Heman W."/>
            <person name="Sekimoto H."/>
            <person name="Kawachi M."/>
            <person name="Minakuchi Y."/>
            <person name="Toyoda A."/>
            <person name="Nozaki H."/>
        </authorList>
    </citation>
    <scope>NUCLEOTIDE SEQUENCE [LARGE SCALE GENOMIC DNA]</scope>
    <source>
        <strain evidence="3 4">NIES-4468</strain>
    </source>
</reference>
<feature type="region of interest" description="Disordered" evidence="1">
    <location>
        <begin position="365"/>
        <end position="451"/>
    </location>
</feature>
<feature type="region of interest" description="Disordered" evidence="1">
    <location>
        <begin position="693"/>
        <end position="714"/>
    </location>
</feature>
<protein>
    <submittedName>
        <fullName evidence="3">Uncharacterized protein</fullName>
    </submittedName>
</protein>
<gene>
    <name evidence="3" type="ORF">VaNZ11_010479</name>
</gene>
<evidence type="ECO:0000313" key="3">
    <source>
        <dbReference type="EMBL" id="GLI66643.1"/>
    </source>
</evidence>
<keyword evidence="2" id="KW-1133">Transmembrane helix</keyword>
<keyword evidence="2" id="KW-0472">Membrane</keyword>
<dbReference type="Proteomes" id="UP001165090">
    <property type="component" value="Unassembled WGS sequence"/>
</dbReference>